<proteinExistence type="predicted"/>
<gene>
    <name evidence="2" type="ORF">SAMN04488568_10465</name>
</gene>
<reference evidence="2 3" key="1">
    <citation type="submission" date="2016-10" db="EMBL/GenBank/DDBJ databases">
        <authorList>
            <person name="de Groot N.N."/>
        </authorList>
    </citation>
    <scope>NUCLEOTIDE SEQUENCE [LARGE SCALE GENOMIC DNA]</scope>
    <source>
        <strain evidence="2 3">DSM 16077</strain>
    </source>
</reference>
<feature type="transmembrane region" description="Helical" evidence="1">
    <location>
        <begin position="56"/>
        <end position="74"/>
    </location>
</feature>
<dbReference type="AlphaFoldDB" id="A0A1G9PWX7"/>
<dbReference type="EMBL" id="FNHG01000004">
    <property type="protein sequence ID" value="SDM03266.1"/>
    <property type="molecule type" value="Genomic_DNA"/>
</dbReference>
<dbReference type="OrthoDB" id="4960523at2"/>
<dbReference type="STRING" id="144026.SAMN04488568_10465"/>
<accession>A0A1G9PWX7</accession>
<keyword evidence="1" id="KW-0812">Transmembrane</keyword>
<evidence type="ECO:0008006" key="4">
    <source>
        <dbReference type="Google" id="ProtNLM"/>
    </source>
</evidence>
<keyword evidence="1" id="KW-0472">Membrane</keyword>
<dbReference type="InterPro" id="IPR021484">
    <property type="entry name" value="DUF3137"/>
</dbReference>
<protein>
    <recommendedName>
        <fullName evidence="4">DUF3137 domain-containing protein</fullName>
    </recommendedName>
</protein>
<dbReference type="Proteomes" id="UP000199759">
    <property type="component" value="Unassembled WGS sequence"/>
</dbReference>
<dbReference type="RefSeq" id="WP_091767739.1">
    <property type="nucleotide sequence ID" value="NZ_FNHG01000004.1"/>
</dbReference>
<evidence type="ECO:0000256" key="1">
    <source>
        <dbReference type="SAM" id="Phobius"/>
    </source>
</evidence>
<evidence type="ECO:0000313" key="2">
    <source>
        <dbReference type="EMBL" id="SDM03266.1"/>
    </source>
</evidence>
<sequence>MNEAFQGLWRETLEPWLASLEAERKASVSRFIAWTAGMSLIGLAAGVYFYTREPEFMFPLIGTFFGLVAGMLIGGRRMERLRKTIKAELNTKIAEVCQLNYALAPSEPARFATFRAYGLLPSYTRCRFEDHFSGERLGCDFELYEAHLEERRRSGKSTHWVTVFRGVLIRINFPRKVEGVTVITRDAGIFNGLAALGRSFGSKKLERVALVDPEFEKAFEVYGTDQVLARYMLDPAFMERLVRLEKALKGKNVRAAFDEHSGEGELLIAAETGNQFEAGSMFKPLADEARIKTIIDDLTRVIDIIENLVKPPELGEGG</sequence>
<keyword evidence="1" id="KW-1133">Transmembrane helix</keyword>
<dbReference type="Pfam" id="PF11335">
    <property type="entry name" value="DUF3137"/>
    <property type="match status" value="1"/>
</dbReference>
<name>A0A1G9PWX7_9PROT</name>
<organism evidence="2 3">
    <name type="scientific">Maricaulis salignorans</name>
    <dbReference type="NCBI Taxonomy" id="144026"/>
    <lineage>
        <taxon>Bacteria</taxon>
        <taxon>Pseudomonadati</taxon>
        <taxon>Pseudomonadota</taxon>
        <taxon>Alphaproteobacteria</taxon>
        <taxon>Maricaulales</taxon>
        <taxon>Maricaulaceae</taxon>
        <taxon>Maricaulis</taxon>
    </lineage>
</organism>
<keyword evidence="3" id="KW-1185">Reference proteome</keyword>
<evidence type="ECO:0000313" key="3">
    <source>
        <dbReference type="Proteomes" id="UP000199759"/>
    </source>
</evidence>
<feature type="transmembrane region" description="Helical" evidence="1">
    <location>
        <begin position="31"/>
        <end position="50"/>
    </location>
</feature>